<reference evidence="2" key="1">
    <citation type="submission" date="2023-03" db="EMBL/GenBank/DDBJ databases">
        <title>Massive genome expansion in bonnet fungi (Mycena s.s.) driven by repeated elements and novel gene families across ecological guilds.</title>
        <authorList>
            <consortium name="Lawrence Berkeley National Laboratory"/>
            <person name="Harder C.B."/>
            <person name="Miyauchi S."/>
            <person name="Viragh M."/>
            <person name="Kuo A."/>
            <person name="Thoen E."/>
            <person name="Andreopoulos B."/>
            <person name="Lu D."/>
            <person name="Skrede I."/>
            <person name="Drula E."/>
            <person name="Henrissat B."/>
            <person name="Morin E."/>
            <person name="Kohler A."/>
            <person name="Barry K."/>
            <person name="LaButti K."/>
            <person name="Morin E."/>
            <person name="Salamov A."/>
            <person name="Lipzen A."/>
            <person name="Mereny Z."/>
            <person name="Hegedus B."/>
            <person name="Baldrian P."/>
            <person name="Stursova M."/>
            <person name="Weitz H."/>
            <person name="Taylor A."/>
            <person name="Grigoriev I.V."/>
            <person name="Nagy L.G."/>
            <person name="Martin F."/>
            <person name="Kauserud H."/>
        </authorList>
    </citation>
    <scope>NUCLEOTIDE SEQUENCE</scope>
    <source>
        <strain evidence="2">CBHHK188m</strain>
    </source>
</reference>
<protein>
    <submittedName>
        <fullName evidence="2">Uncharacterized protein</fullName>
    </submittedName>
</protein>
<comment type="caution">
    <text evidence="2">The sequence shown here is derived from an EMBL/GenBank/DDBJ whole genome shotgun (WGS) entry which is preliminary data.</text>
</comment>
<keyword evidence="1" id="KW-0732">Signal</keyword>
<accession>A0AAD7H924</accession>
<keyword evidence="3" id="KW-1185">Reference proteome</keyword>
<evidence type="ECO:0000256" key="1">
    <source>
        <dbReference type="SAM" id="SignalP"/>
    </source>
</evidence>
<dbReference type="EMBL" id="JARJLG010000348">
    <property type="protein sequence ID" value="KAJ7715438.1"/>
    <property type="molecule type" value="Genomic_DNA"/>
</dbReference>
<proteinExistence type="predicted"/>
<gene>
    <name evidence="2" type="ORF">DFH07DRAFT_974163</name>
</gene>
<evidence type="ECO:0000313" key="2">
    <source>
        <dbReference type="EMBL" id="KAJ7715438.1"/>
    </source>
</evidence>
<organism evidence="2 3">
    <name type="scientific">Mycena maculata</name>
    <dbReference type="NCBI Taxonomy" id="230809"/>
    <lineage>
        <taxon>Eukaryota</taxon>
        <taxon>Fungi</taxon>
        <taxon>Dikarya</taxon>
        <taxon>Basidiomycota</taxon>
        <taxon>Agaricomycotina</taxon>
        <taxon>Agaricomycetes</taxon>
        <taxon>Agaricomycetidae</taxon>
        <taxon>Agaricales</taxon>
        <taxon>Marasmiineae</taxon>
        <taxon>Mycenaceae</taxon>
        <taxon>Mycena</taxon>
    </lineage>
</organism>
<feature type="chain" id="PRO_5041984617" evidence="1">
    <location>
        <begin position="26"/>
        <end position="58"/>
    </location>
</feature>
<name>A0AAD7H924_9AGAR</name>
<feature type="signal peptide" evidence="1">
    <location>
        <begin position="1"/>
        <end position="25"/>
    </location>
</feature>
<dbReference type="AlphaFoldDB" id="A0AAD7H924"/>
<sequence>MTPHRLNGLLLFLLVHVLPFLVALALPNPLCGYAQFDHHGASAASASVFALDAETLTI</sequence>
<evidence type="ECO:0000313" key="3">
    <source>
        <dbReference type="Proteomes" id="UP001215280"/>
    </source>
</evidence>
<dbReference type="Proteomes" id="UP001215280">
    <property type="component" value="Unassembled WGS sequence"/>
</dbReference>